<dbReference type="RefSeq" id="WP_052753793.1">
    <property type="nucleotide sequence ID" value="NZ_LBIA02000001.1"/>
</dbReference>
<evidence type="ECO:0000256" key="3">
    <source>
        <dbReference type="ARBA" id="ARBA00023015"/>
    </source>
</evidence>
<dbReference type="PANTHER" id="PTHR30419">
    <property type="entry name" value="HTH-TYPE TRANSCRIPTIONAL REGULATOR YBHD"/>
    <property type="match status" value="1"/>
</dbReference>
<dbReference type="Gene3D" id="3.40.190.290">
    <property type="match status" value="1"/>
</dbReference>
<evidence type="ECO:0000313" key="8">
    <source>
        <dbReference type="Proteomes" id="UP000034832"/>
    </source>
</evidence>
<proteinExistence type="inferred from homology"/>
<dbReference type="EMBL" id="LBIA02000001">
    <property type="protein sequence ID" value="TKT73111.1"/>
    <property type="molecule type" value="Genomic_DNA"/>
</dbReference>
<dbReference type="STRING" id="211460.YH63_01340"/>
<dbReference type="InterPro" id="IPR036390">
    <property type="entry name" value="WH_DNA-bd_sf"/>
</dbReference>
<dbReference type="FunFam" id="1.10.10.10:FF:000001">
    <property type="entry name" value="LysR family transcriptional regulator"/>
    <property type="match status" value="1"/>
</dbReference>
<keyword evidence="8" id="KW-1185">Reference proteome</keyword>
<dbReference type="PRINTS" id="PR00039">
    <property type="entry name" value="HTHLYSR"/>
</dbReference>
<gene>
    <name evidence="7" type="ORF">YH63_017715</name>
</gene>
<dbReference type="Pfam" id="PF00126">
    <property type="entry name" value="HTH_1"/>
    <property type="match status" value="1"/>
</dbReference>
<dbReference type="InterPro" id="IPR036388">
    <property type="entry name" value="WH-like_DNA-bd_sf"/>
</dbReference>
<dbReference type="InterPro" id="IPR005119">
    <property type="entry name" value="LysR_subst-bd"/>
</dbReference>
<dbReference type="SUPFAM" id="SSF46785">
    <property type="entry name" value="Winged helix' DNA-binding domain"/>
    <property type="match status" value="1"/>
</dbReference>
<evidence type="ECO:0000259" key="6">
    <source>
        <dbReference type="PROSITE" id="PS50931"/>
    </source>
</evidence>
<dbReference type="Gene3D" id="1.10.10.10">
    <property type="entry name" value="Winged helix-like DNA-binding domain superfamily/Winged helix DNA-binding domain"/>
    <property type="match status" value="1"/>
</dbReference>
<accession>A0A4U6BSZ4</accession>
<dbReference type="AlphaFoldDB" id="A0A4U6BSZ4"/>
<reference evidence="7" key="1">
    <citation type="submission" date="2019-04" db="EMBL/GenBank/DDBJ databases">
        <title>Whole genome sequencing of cave bacteria.</title>
        <authorList>
            <person name="Gan H.M."/>
            <person name="Barton H."/>
            <person name="Savka M.A."/>
        </authorList>
    </citation>
    <scope>NUCLEOTIDE SEQUENCE [LARGE SCALE GENOMIC DNA]</scope>
    <source>
        <strain evidence="7">LC387</strain>
    </source>
</reference>
<dbReference type="InterPro" id="IPR050950">
    <property type="entry name" value="HTH-type_LysR_regulators"/>
</dbReference>
<dbReference type="Pfam" id="PF03466">
    <property type="entry name" value="LysR_substrate"/>
    <property type="match status" value="1"/>
</dbReference>
<comment type="similarity">
    <text evidence="2">Belongs to the LysR transcriptional regulatory family.</text>
</comment>
<keyword evidence="5" id="KW-0804">Transcription</keyword>
<keyword evidence="3" id="KW-0805">Transcription regulation</keyword>
<name>A0A4U6BSZ4_9BRAD</name>
<sequence length="304" mass="33934">MIELRHLRYFLEIARSEHITRAAEALHVTQSTLSHQIGQLEALLGTRLFDRVGRGIQLTDAGRTFSDYARRALEEVDEGRFALDGLRDLVRGRVRIGVIHTYNTTLLPAVIAEFAHSYPGIHISIEDLPAPDIAAQVASGALHLGLSFATPGRTDVEAEALFSERLMLVVRDDHSLARRKSVPARMLTGLRLTVQTERFLSRRIINAELGKWIERDIWLEMSSIDAMLETIRLQGQTAAILFERAIGEESGLRQIEIVQPGVTRTAAIIWRNGRARSRAATEIAAAVRRHCKAAGLSVKRTARR</sequence>
<comment type="function">
    <text evidence="1">NodD regulates the expression of the nodABCFE genes which encode other nodulation proteins. NodD is also a negative regulator of its own expression. Binds flavonoids as inducers.</text>
</comment>
<dbReference type="Proteomes" id="UP000034832">
    <property type="component" value="Unassembled WGS sequence"/>
</dbReference>
<dbReference type="InterPro" id="IPR000847">
    <property type="entry name" value="LysR_HTH_N"/>
</dbReference>
<dbReference type="PROSITE" id="PS50931">
    <property type="entry name" value="HTH_LYSR"/>
    <property type="match status" value="1"/>
</dbReference>
<dbReference type="GO" id="GO:0005829">
    <property type="term" value="C:cytosol"/>
    <property type="evidence" value="ECO:0007669"/>
    <property type="project" value="TreeGrafter"/>
</dbReference>
<organism evidence="7 8">
    <name type="scientific">Afipia massiliensis</name>
    <dbReference type="NCBI Taxonomy" id="211460"/>
    <lineage>
        <taxon>Bacteria</taxon>
        <taxon>Pseudomonadati</taxon>
        <taxon>Pseudomonadota</taxon>
        <taxon>Alphaproteobacteria</taxon>
        <taxon>Hyphomicrobiales</taxon>
        <taxon>Nitrobacteraceae</taxon>
        <taxon>Afipia</taxon>
    </lineage>
</organism>
<comment type="caution">
    <text evidence="7">The sequence shown here is derived from an EMBL/GenBank/DDBJ whole genome shotgun (WGS) entry which is preliminary data.</text>
</comment>
<evidence type="ECO:0000313" key="7">
    <source>
        <dbReference type="EMBL" id="TKT73111.1"/>
    </source>
</evidence>
<dbReference type="GO" id="GO:0003700">
    <property type="term" value="F:DNA-binding transcription factor activity"/>
    <property type="evidence" value="ECO:0007669"/>
    <property type="project" value="InterPro"/>
</dbReference>
<protein>
    <submittedName>
        <fullName evidence="7">LysR family transcriptional regulator</fullName>
    </submittedName>
</protein>
<feature type="domain" description="HTH lysR-type" evidence="6">
    <location>
        <begin position="2"/>
        <end position="59"/>
    </location>
</feature>
<dbReference type="GO" id="GO:0003677">
    <property type="term" value="F:DNA binding"/>
    <property type="evidence" value="ECO:0007669"/>
    <property type="project" value="UniProtKB-KW"/>
</dbReference>
<evidence type="ECO:0000256" key="2">
    <source>
        <dbReference type="ARBA" id="ARBA00009437"/>
    </source>
</evidence>
<dbReference type="OrthoDB" id="9808620at2"/>
<dbReference type="SUPFAM" id="SSF53850">
    <property type="entry name" value="Periplasmic binding protein-like II"/>
    <property type="match status" value="1"/>
</dbReference>
<dbReference type="CDD" id="cd05466">
    <property type="entry name" value="PBP2_LTTR_substrate"/>
    <property type="match status" value="1"/>
</dbReference>
<evidence type="ECO:0000256" key="4">
    <source>
        <dbReference type="ARBA" id="ARBA00023125"/>
    </source>
</evidence>
<keyword evidence="4" id="KW-0238">DNA-binding</keyword>
<evidence type="ECO:0000256" key="5">
    <source>
        <dbReference type="ARBA" id="ARBA00023163"/>
    </source>
</evidence>
<dbReference type="PANTHER" id="PTHR30419:SF8">
    <property type="entry name" value="NITROGEN ASSIMILATION TRANSCRIPTIONAL ACTIVATOR-RELATED"/>
    <property type="match status" value="1"/>
</dbReference>
<evidence type="ECO:0000256" key="1">
    <source>
        <dbReference type="ARBA" id="ARBA00003502"/>
    </source>
</evidence>